<dbReference type="RefSeq" id="WP_073454907.1">
    <property type="nucleotide sequence ID" value="NZ_FRAP01000001.1"/>
</dbReference>
<protein>
    <recommendedName>
        <fullName evidence="4">DUF2269 domain-containing protein</fullName>
    </recommendedName>
</protein>
<dbReference type="STRING" id="1848.SAMN05443637_101210"/>
<keyword evidence="1" id="KW-0472">Membrane</keyword>
<organism evidence="2 3">
    <name type="scientific">Pseudonocardia thermophila</name>
    <dbReference type="NCBI Taxonomy" id="1848"/>
    <lineage>
        <taxon>Bacteria</taxon>
        <taxon>Bacillati</taxon>
        <taxon>Actinomycetota</taxon>
        <taxon>Actinomycetes</taxon>
        <taxon>Pseudonocardiales</taxon>
        <taxon>Pseudonocardiaceae</taxon>
        <taxon>Pseudonocardia</taxon>
    </lineage>
</organism>
<keyword evidence="1" id="KW-0812">Transmembrane</keyword>
<dbReference type="AlphaFoldDB" id="A0A1M6NEL3"/>
<keyword evidence="3" id="KW-1185">Reference proteome</keyword>
<evidence type="ECO:0000256" key="1">
    <source>
        <dbReference type="SAM" id="Phobius"/>
    </source>
</evidence>
<dbReference type="OrthoDB" id="8082651at2"/>
<gene>
    <name evidence="2" type="ORF">SAMN05443637_101210</name>
</gene>
<name>A0A1M6NEL3_PSETH</name>
<evidence type="ECO:0000313" key="3">
    <source>
        <dbReference type="Proteomes" id="UP000184363"/>
    </source>
</evidence>
<keyword evidence="1" id="KW-1133">Transmembrane helix</keyword>
<feature type="transmembrane region" description="Helical" evidence="1">
    <location>
        <begin position="12"/>
        <end position="37"/>
    </location>
</feature>
<reference evidence="2 3" key="1">
    <citation type="submission" date="2016-11" db="EMBL/GenBank/DDBJ databases">
        <authorList>
            <person name="Jaros S."/>
            <person name="Januszkiewicz K."/>
            <person name="Wedrychowicz H."/>
        </authorList>
    </citation>
    <scope>NUCLEOTIDE SEQUENCE [LARGE SCALE GENOMIC DNA]</scope>
    <source>
        <strain evidence="2 3">DSM 43832</strain>
    </source>
</reference>
<feature type="transmembrane region" description="Helical" evidence="1">
    <location>
        <begin position="90"/>
        <end position="116"/>
    </location>
</feature>
<dbReference type="Proteomes" id="UP000184363">
    <property type="component" value="Unassembled WGS sequence"/>
</dbReference>
<proteinExistence type="predicted"/>
<dbReference type="EMBL" id="FRAP01000001">
    <property type="protein sequence ID" value="SHJ94117.1"/>
    <property type="molecule type" value="Genomic_DNA"/>
</dbReference>
<feature type="transmembrane region" description="Helical" evidence="1">
    <location>
        <begin position="57"/>
        <end position="78"/>
    </location>
</feature>
<evidence type="ECO:0008006" key="4">
    <source>
        <dbReference type="Google" id="ProtNLM"/>
    </source>
</evidence>
<evidence type="ECO:0000313" key="2">
    <source>
        <dbReference type="EMBL" id="SHJ94117.1"/>
    </source>
</evidence>
<sequence length="176" mass="18181">MNLQLSPGTRKVALVAHVWSVGAWIGLDAAKSLLIAVGLLGGDRGAVALAYRALGTFLGAPLIVASTAALITGLLLGVGTRWGLLSYWWVAAKLVITLVLVTLVCTVLAPMLPAVAAYGDALAAGAVSAPADVTDLVYPAIVAPLSLLTTTLLSVVKPWGRIRRGAAQPAQRRVRR</sequence>
<accession>A0A1M6NEL3</accession>
<feature type="transmembrane region" description="Helical" evidence="1">
    <location>
        <begin position="136"/>
        <end position="156"/>
    </location>
</feature>